<protein>
    <submittedName>
        <fullName evidence="1">DUF2855 family protein</fullName>
    </submittedName>
</protein>
<comment type="caution">
    <text evidence="1">The sequence shown here is derived from an EMBL/GenBank/DDBJ whole genome shotgun (WGS) entry which is preliminary data.</text>
</comment>
<evidence type="ECO:0000313" key="1">
    <source>
        <dbReference type="EMBL" id="MCX2972647.1"/>
    </source>
</evidence>
<dbReference type="Proteomes" id="UP001143307">
    <property type="component" value="Unassembled WGS sequence"/>
</dbReference>
<name>A0ABT3STI2_9GAMM</name>
<dbReference type="EMBL" id="SHNP01000001">
    <property type="protein sequence ID" value="MCX2972647.1"/>
    <property type="molecule type" value="Genomic_DNA"/>
</dbReference>
<dbReference type="InterPro" id="IPR021276">
    <property type="entry name" value="DUF2855"/>
</dbReference>
<dbReference type="Pfam" id="PF11017">
    <property type="entry name" value="DUF2855"/>
    <property type="match status" value="1"/>
</dbReference>
<keyword evidence="2" id="KW-1185">Reference proteome</keyword>
<evidence type="ECO:0000313" key="2">
    <source>
        <dbReference type="Proteomes" id="UP001143307"/>
    </source>
</evidence>
<dbReference type="RefSeq" id="WP_279251635.1">
    <property type="nucleotide sequence ID" value="NZ_SHNP01000001.1"/>
</dbReference>
<accession>A0ABT3STI2</accession>
<gene>
    <name evidence="1" type="ORF">EYC87_03475</name>
</gene>
<reference evidence="1" key="1">
    <citation type="submission" date="2019-02" db="EMBL/GenBank/DDBJ databases">
        <authorList>
            <person name="Li S.-H."/>
        </authorList>
    </citation>
    <scope>NUCLEOTIDE SEQUENCE</scope>
    <source>
        <strain evidence="1">IMCC8485</strain>
    </source>
</reference>
<organism evidence="1 2">
    <name type="scientific">Candidatus Seongchinamella marina</name>
    <dbReference type="NCBI Taxonomy" id="2518990"/>
    <lineage>
        <taxon>Bacteria</taxon>
        <taxon>Pseudomonadati</taxon>
        <taxon>Pseudomonadota</taxon>
        <taxon>Gammaproteobacteria</taxon>
        <taxon>Cellvibrionales</taxon>
        <taxon>Halieaceae</taxon>
        <taxon>Seongchinamella</taxon>
    </lineage>
</organism>
<sequence>MSNTEIESVNLEVQKERWNQTRVVKAAVDTRLAENEVLLRIDRLALTTNNISYASAGDSLGYWRFFPAEDGWGRLPAMGWAQVAMSAHPDIAEGERVWGFFPLGTHLKVLAGKVSSQSFADVSPHREGLAPVYAQFDRATAYPIYEEAREDQDSLLRGLFMTSWLVEDFLEVNQFFGAGSCLITSASSKTSIALAHCVKQRGTLASVAITSAGNVEFCESLGCYDQVVTYDAIASLDNAGPVVMVDMAGSKKVLSEIHHHIGDNMKYSCRIGATHVEDFGPVDNLPGATPEFFFAPGHLQTRSKELGGAEFMMLLGGAYAGFRQFCDSWLNVARSYGADSVEAAYQQVLAGKANPATGQIISLWEGGE</sequence>
<proteinExistence type="predicted"/>